<reference evidence="1" key="1">
    <citation type="journal article" date="2014" name="Int. J. Syst. Evol. Microbiol.">
        <title>Complete genome sequence of Corynebacterium casei LMG S-19264T (=DSM 44701T), isolated from a smear-ripened cheese.</title>
        <authorList>
            <consortium name="US DOE Joint Genome Institute (JGI-PGF)"/>
            <person name="Walter F."/>
            <person name="Albersmeier A."/>
            <person name="Kalinowski J."/>
            <person name="Ruckert C."/>
        </authorList>
    </citation>
    <scope>NUCLEOTIDE SEQUENCE</scope>
    <source>
        <strain evidence="1">CGMCC 1.15254</strain>
    </source>
</reference>
<proteinExistence type="predicted"/>
<dbReference type="EMBL" id="BMHV01000028">
    <property type="protein sequence ID" value="GGF73568.1"/>
    <property type="molecule type" value="Genomic_DNA"/>
</dbReference>
<gene>
    <name evidence="1" type="ORF">GCM10011332_29520</name>
</gene>
<accession>A0A917C706</accession>
<reference evidence="1" key="2">
    <citation type="submission" date="2020-09" db="EMBL/GenBank/DDBJ databases">
        <authorList>
            <person name="Sun Q."/>
            <person name="Zhou Y."/>
        </authorList>
    </citation>
    <scope>NUCLEOTIDE SEQUENCE</scope>
    <source>
        <strain evidence="1">CGMCC 1.15254</strain>
    </source>
</reference>
<evidence type="ECO:0000313" key="1">
    <source>
        <dbReference type="EMBL" id="GGF73568.1"/>
    </source>
</evidence>
<dbReference type="Proteomes" id="UP000632498">
    <property type="component" value="Unassembled WGS sequence"/>
</dbReference>
<dbReference type="RefSeq" id="WP_188666642.1">
    <property type="nucleotide sequence ID" value="NZ_BMHV01000028.1"/>
</dbReference>
<organism evidence="1 2">
    <name type="scientific">Terasakiella brassicae</name>
    <dbReference type="NCBI Taxonomy" id="1634917"/>
    <lineage>
        <taxon>Bacteria</taxon>
        <taxon>Pseudomonadati</taxon>
        <taxon>Pseudomonadota</taxon>
        <taxon>Alphaproteobacteria</taxon>
        <taxon>Rhodospirillales</taxon>
        <taxon>Terasakiellaceae</taxon>
        <taxon>Terasakiella</taxon>
    </lineage>
</organism>
<name>A0A917C706_9PROT</name>
<evidence type="ECO:0000313" key="2">
    <source>
        <dbReference type="Proteomes" id="UP000632498"/>
    </source>
</evidence>
<comment type="caution">
    <text evidence="1">The sequence shown here is derived from an EMBL/GenBank/DDBJ whole genome shotgun (WGS) entry which is preliminary data.</text>
</comment>
<sequence length="92" mass="10651">MLYIHTTAKLAKALKIKLRKVLRCMNDLAMMLEHCARDMWESGEGVDLEKVEAQLNRGIVAGKFIQDEFDKMLGREKTRFKPTHVPHLKVVE</sequence>
<dbReference type="AlphaFoldDB" id="A0A917C706"/>
<protein>
    <submittedName>
        <fullName evidence="1">Uncharacterized protein</fullName>
    </submittedName>
</protein>
<keyword evidence="2" id="KW-1185">Reference proteome</keyword>